<keyword evidence="7 14" id="KW-0067">ATP-binding</keyword>
<dbReference type="PANTHER" id="PTHR45674">
    <property type="entry name" value="DNA LIGASE 1/3 FAMILY MEMBER"/>
    <property type="match status" value="1"/>
</dbReference>
<dbReference type="AlphaFoldDB" id="A0A8J3R169"/>
<keyword evidence="5 14" id="KW-0547">Nucleotide-binding</keyword>
<dbReference type="NCBIfam" id="TIGR00574">
    <property type="entry name" value="dnl1"/>
    <property type="match status" value="1"/>
</dbReference>
<dbReference type="SUPFAM" id="SSF56091">
    <property type="entry name" value="DNA ligase/mRNA capping enzyme, catalytic domain"/>
    <property type="match status" value="1"/>
</dbReference>
<keyword evidence="10 14" id="KW-0234">DNA repair</keyword>
<dbReference type="FunFam" id="2.40.50.140:FF:000163">
    <property type="entry name" value="Probable DNA ligase"/>
    <property type="match status" value="1"/>
</dbReference>
<sequence length="538" mass="56279">MQFVELAATSAAVAATSARRGKIDLLAAALRGLAPEEIEAGAAYLAGELRQRQIGVGWAAVRDAPPPSEQATLTVAQVDAALAEIGEQSGAGSQARRRSLLGALFGAATADEQRLLVGLLSGEVRQGAQAGLLADAIARAAGVAVAEVRRALLLSGDLKTVARAALTGGSAALGEFTLQVGRPLAPMLAQAAASVDAALEATGFPAAVDDKLDGVRIQVHRSGDDVAVYSRSLADITSRMPDVVAAVRALPARQIVLDGEAVALDPTGRPRPFQETSARAARRAGQVAGAGKAKRTGDVSEPTGADGADRAAEAASPDVLTPYFFDLLHLDGADLLDETGQRRWSVLAKALPSGLLVGRRMVSTVEEAAAAFDAALTSGHEGVVVKAAGAAYDVGRRGAAWVKVKPRHTLDLVVLAAEWGHGRRRGWLSNLHLGARDPAGGGFVMLGKTFKGLTDELLRWQTERLLALATERGDWVVTVRPELVVEIAFDGVQTSPRYPGGVALRFARVLRYREDKPAGEADTIDDVRRFHMVASDRT</sequence>
<feature type="binding site" evidence="14">
    <location>
        <position position="403"/>
    </location>
    <ligand>
        <name>ATP</name>
        <dbReference type="ChEBI" id="CHEBI:30616"/>
    </ligand>
</feature>
<dbReference type="Proteomes" id="UP000642748">
    <property type="component" value="Unassembled WGS sequence"/>
</dbReference>
<feature type="domain" description="ATP-dependent DNA ligase family profile" evidence="18">
    <location>
        <begin position="323"/>
        <end position="437"/>
    </location>
</feature>
<comment type="similarity">
    <text evidence="14 16">Belongs to the ATP-dependent DNA ligase family.</text>
</comment>
<dbReference type="SUPFAM" id="SSF50249">
    <property type="entry name" value="Nucleic acid-binding proteins"/>
    <property type="match status" value="1"/>
</dbReference>
<dbReference type="InterPro" id="IPR012340">
    <property type="entry name" value="NA-bd_OB-fold"/>
</dbReference>
<comment type="function">
    <text evidence="13 14">DNA ligase that seals nicks in double-stranded DNA during DNA replication, DNA recombination and DNA repair.</text>
</comment>
<evidence type="ECO:0000256" key="7">
    <source>
        <dbReference type="ARBA" id="ARBA00022840"/>
    </source>
</evidence>
<evidence type="ECO:0000256" key="10">
    <source>
        <dbReference type="ARBA" id="ARBA00023204"/>
    </source>
</evidence>
<dbReference type="GO" id="GO:0051301">
    <property type="term" value="P:cell division"/>
    <property type="evidence" value="ECO:0007669"/>
    <property type="project" value="UniProtKB-KW"/>
</dbReference>
<evidence type="ECO:0000256" key="2">
    <source>
        <dbReference type="ARBA" id="ARBA00022618"/>
    </source>
</evidence>
<dbReference type="EC" id="6.5.1.1" evidence="14"/>
<dbReference type="GO" id="GO:0071897">
    <property type="term" value="P:DNA biosynthetic process"/>
    <property type="evidence" value="ECO:0007669"/>
    <property type="project" value="InterPro"/>
</dbReference>
<dbReference type="PANTHER" id="PTHR45674:SF13">
    <property type="entry name" value="DNA LIGASE-RELATED"/>
    <property type="match status" value="1"/>
</dbReference>
<feature type="binding site" evidence="14">
    <location>
        <position position="325"/>
    </location>
    <ligand>
        <name>ATP</name>
        <dbReference type="ChEBI" id="CHEBI:30616"/>
    </ligand>
</feature>
<feature type="binding site" evidence="14">
    <location>
        <position position="209"/>
    </location>
    <ligand>
        <name>ATP</name>
        <dbReference type="ChEBI" id="CHEBI:30616"/>
    </ligand>
</feature>
<dbReference type="RefSeq" id="WP_203923731.1">
    <property type="nucleotide sequence ID" value="NZ_BONZ01000093.1"/>
</dbReference>
<keyword evidence="1 14" id="KW-0436">Ligase</keyword>
<dbReference type="GO" id="GO:0005524">
    <property type="term" value="F:ATP binding"/>
    <property type="evidence" value="ECO:0007669"/>
    <property type="project" value="UniProtKB-UniRule"/>
</dbReference>
<dbReference type="Gene3D" id="3.30.470.30">
    <property type="entry name" value="DNA ligase/mRNA capping enzyme"/>
    <property type="match status" value="1"/>
</dbReference>
<evidence type="ECO:0000313" key="20">
    <source>
        <dbReference type="Proteomes" id="UP000642748"/>
    </source>
</evidence>
<dbReference type="InterPro" id="IPR000977">
    <property type="entry name" value="DNA_ligase_ATP-dep"/>
</dbReference>
<dbReference type="EMBL" id="BONZ01000093">
    <property type="protein sequence ID" value="GIH20311.1"/>
    <property type="molecule type" value="Genomic_DNA"/>
</dbReference>
<reference evidence="19" key="1">
    <citation type="submission" date="2021-01" db="EMBL/GenBank/DDBJ databases">
        <title>Whole genome shotgun sequence of Rugosimonospora africana NBRC 104875.</title>
        <authorList>
            <person name="Komaki H."/>
            <person name="Tamura T."/>
        </authorList>
    </citation>
    <scope>NUCLEOTIDE SEQUENCE</scope>
    <source>
        <strain evidence="19">NBRC 104875</strain>
    </source>
</reference>
<keyword evidence="4 14" id="KW-0479">Metal-binding</keyword>
<dbReference type="InterPro" id="IPR036599">
    <property type="entry name" value="DNA_ligase_N_sf"/>
</dbReference>
<dbReference type="GO" id="GO:0006260">
    <property type="term" value="P:DNA replication"/>
    <property type="evidence" value="ECO:0007669"/>
    <property type="project" value="UniProtKB-UniRule"/>
</dbReference>
<evidence type="ECO:0000256" key="17">
    <source>
        <dbReference type="SAM" id="MobiDB-lite"/>
    </source>
</evidence>
<dbReference type="GO" id="GO:0006310">
    <property type="term" value="P:DNA recombination"/>
    <property type="evidence" value="ECO:0007669"/>
    <property type="project" value="UniProtKB-UniRule"/>
</dbReference>
<keyword evidence="8 14" id="KW-0460">Magnesium</keyword>
<evidence type="ECO:0000256" key="16">
    <source>
        <dbReference type="RuleBase" id="RU004196"/>
    </source>
</evidence>
<evidence type="ECO:0000256" key="6">
    <source>
        <dbReference type="ARBA" id="ARBA00022763"/>
    </source>
</evidence>
<dbReference type="CDD" id="cd07972">
    <property type="entry name" value="OBF_DNA_ligase_Arch_LigB"/>
    <property type="match status" value="1"/>
</dbReference>
<gene>
    <name evidence="19" type="primary">lig_3</name>
    <name evidence="14" type="synonym">lig</name>
    <name evidence="19" type="ORF">Raf01_84830</name>
</gene>
<comment type="caution">
    <text evidence="19">The sequence shown here is derived from an EMBL/GenBank/DDBJ whole genome shotgun (WGS) entry which is preliminary data.</text>
</comment>
<protein>
    <recommendedName>
        <fullName evidence="14">Probable DNA ligase</fullName>
        <ecNumber evidence="14">6.5.1.1</ecNumber>
    </recommendedName>
    <alternativeName>
        <fullName evidence="14">Polydeoxyribonucleotide synthase [ATP]</fullName>
    </alternativeName>
</protein>
<keyword evidence="6 14" id="KW-0227">DNA damage</keyword>
<keyword evidence="2 14" id="KW-0132">Cell division</keyword>
<evidence type="ECO:0000256" key="4">
    <source>
        <dbReference type="ARBA" id="ARBA00022723"/>
    </source>
</evidence>
<proteinExistence type="inferred from homology"/>
<feature type="active site" description="N6-AMP-lysine intermediate" evidence="14">
    <location>
        <position position="211"/>
    </location>
</feature>
<dbReference type="GO" id="GO:0003910">
    <property type="term" value="F:DNA ligase (ATP) activity"/>
    <property type="evidence" value="ECO:0007669"/>
    <property type="project" value="UniProtKB-UniRule"/>
</dbReference>
<dbReference type="NCBIfam" id="NF002868">
    <property type="entry name" value="PRK03180.1"/>
    <property type="match status" value="1"/>
</dbReference>
<dbReference type="HAMAP" id="MF_00407">
    <property type="entry name" value="DNA_ligase"/>
    <property type="match status" value="1"/>
</dbReference>
<feature type="binding site" evidence="14">
    <location>
        <position position="260"/>
    </location>
    <ligand>
        <name>ATP</name>
        <dbReference type="ChEBI" id="CHEBI:30616"/>
    </ligand>
</feature>
<evidence type="ECO:0000313" key="19">
    <source>
        <dbReference type="EMBL" id="GIH20311.1"/>
    </source>
</evidence>
<keyword evidence="11 14" id="KW-0131">Cell cycle</keyword>
<dbReference type="Gene3D" id="1.10.3260.10">
    <property type="entry name" value="DNA ligase, ATP-dependent, N-terminal domain"/>
    <property type="match status" value="1"/>
</dbReference>
<organism evidence="19 20">
    <name type="scientific">Rugosimonospora africana</name>
    <dbReference type="NCBI Taxonomy" id="556532"/>
    <lineage>
        <taxon>Bacteria</taxon>
        <taxon>Bacillati</taxon>
        <taxon>Actinomycetota</taxon>
        <taxon>Actinomycetes</taxon>
        <taxon>Micromonosporales</taxon>
        <taxon>Micromonosporaceae</taxon>
        <taxon>Rugosimonospora</taxon>
    </lineage>
</organism>
<feature type="binding site" evidence="14">
    <location>
        <position position="216"/>
    </location>
    <ligand>
        <name>ATP</name>
        <dbReference type="ChEBI" id="CHEBI:30616"/>
    </ligand>
</feature>
<dbReference type="GO" id="GO:0003677">
    <property type="term" value="F:DNA binding"/>
    <property type="evidence" value="ECO:0007669"/>
    <property type="project" value="InterPro"/>
</dbReference>
<evidence type="ECO:0000259" key="18">
    <source>
        <dbReference type="PROSITE" id="PS50160"/>
    </source>
</evidence>
<dbReference type="Pfam" id="PF01068">
    <property type="entry name" value="DNA_ligase_A_M"/>
    <property type="match status" value="1"/>
</dbReference>
<evidence type="ECO:0000256" key="15">
    <source>
        <dbReference type="RuleBase" id="RU000617"/>
    </source>
</evidence>
<name>A0A8J3R169_9ACTN</name>
<dbReference type="SUPFAM" id="SSF117018">
    <property type="entry name" value="ATP-dependent DNA ligase DNA-binding domain"/>
    <property type="match status" value="1"/>
</dbReference>
<dbReference type="InterPro" id="IPR016059">
    <property type="entry name" value="DNA_ligase_ATP-dep_CS"/>
</dbReference>
<evidence type="ECO:0000256" key="12">
    <source>
        <dbReference type="ARBA" id="ARBA00034003"/>
    </source>
</evidence>
<keyword evidence="20" id="KW-1185">Reference proteome</keyword>
<accession>A0A8J3R169</accession>
<keyword evidence="3 14" id="KW-0235">DNA replication</keyword>
<dbReference type="Pfam" id="PF04675">
    <property type="entry name" value="DNA_ligase_A_N"/>
    <property type="match status" value="1"/>
</dbReference>
<dbReference type="InterPro" id="IPR012308">
    <property type="entry name" value="DNA_ligase_ATP-dep_N"/>
</dbReference>
<feature type="binding site" evidence="14">
    <location>
        <position position="397"/>
    </location>
    <ligand>
        <name>ATP</name>
        <dbReference type="ChEBI" id="CHEBI:30616"/>
    </ligand>
</feature>
<evidence type="ECO:0000256" key="13">
    <source>
        <dbReference type="ARBA" id="ARBA00054532"/>
    </source>
</evidence>
<feature type="binding site" evidence="14">
    <location>
        <position position="231"/>
    </location>
    <ligand>
        <name>ATP</name>
        <dbReference type="ChEBI" id="CHEBI:30616"/>
    </ligand>
</feature>
<feature type="region of interest" description="Disordered" evidence="17">
    <location>
        <begin position="266"/>
        <end position="313"/>
    </location>
</feature>
<evidence type="ECO:0000256" key="3">
    <source>
        <dbReference type="ARBA" id="ARBA00022705"/>
    </source>
</evidence>
<dbReference type="InterPro" id="IPR012310">
    <property type="entry name" value="DNA_ligase_ATP-dep_cent"/>
</dbReference>
<evidence type="ECO:0000256" key="11">
    <source>
        <dbReference type="ARBA" id="ARBA00023306"/>
    </source>
</evidence>
<evidence type="ECO:0000256" key="9">
    <source>
        <dbReference type="ARBA" id="ARBA00023172"/>
    </source>
</evidence>
<dbReference type="PROSITE" id="PS00697">
    <property type="entry name" value="DNA_LIGASE_A1"/>
    <property type="match status" value="1"/>
</dbReference>
<comment type="catalytic activity">
    <reaction evidence="12 14 15">
        <text>ATP + (deoxyribonucleotide)n-3'-hydroxyl + 5'-phospho-(deoxyribonucleotide)m = (deoxyribonucleotide)n+m + AMP + diphosphate.</text>
        <dbReference type="EC" id="6.5.1.1"/>
    </reaction>
</comment>
<dbReference type="InterPro" id="IPR022865">
    <property type="entry name" value="DNA_ligae_ATP-dep_bac/arc"/>
</dbReference>
<evidence type="ECO:0000256" key="1">
    <source>
        <dbReference type="ARBA" id="ARBA00022598"/>
    </source>
</evidence>
<dbReference type="PROSITE" id="PS50160">
    <property type="entry name" value="DNA_LIGASE_A3"/>
    <property type="match status" value="1"/>
</dbReference>
<evidence type="ECO:0000256" key="5">
    <source>
        <dbReference type="ARBA" id="ARBA00022741"/>
    </source>
</evidence>
<dbReference type="Gene3D" id="2.40.50.140">
    <property type="entry name" value="Nucleic acid-binding proteins"/>
    <property type="match status" value="1"/>
</dbReference>
<comment type="cofactor">
    <cofactor evidence="14">
        <name>Mg(2+)</name>
        <dbReference type="ChEBI" id="CHEBI:18420"/>
    </cofactor>
</comment>
<dbReference type="Pfam" id="PF04679">
    <property type="entry name" value="DNA_ligase_A_C"/>
    <property type="match status" value="1"/>
</dbReference>
<dbReference type="GO" id="GO:0006281">
    <property type="term" value="P:DNA repair"/>
    <property type="evidence" value="ECO:0007669"/>
    <property type="project" value="UniProtKB-UniRule"/>
</dbReference>
<evidence type="ECO:0000256" key="8">
    <source>
        <dbReference type="ARBA" id="ARBA00022842"/>
    </source>
</evidence>
<dbReference type="GO" id="GO:0046872">
    <property type="term" value="F:metal ion binding"/>
    <property type="evidence" value="ECO:0007669"/>
    <property type="project" value="UniProtKB-KW"/>
</dbReference>
<dbReference type="InterPro" id="IPR050191">
    <property type="entry name" value="ATP-dep_DNA_ligase"/>
</dbReference>
<evidence type="ECO:0000256" key="14">
    <source>
        <dbReference type="HAMAP-Rule" id="MF_00407"/>
    </source>
</evidence>
<keyword evidence="9 14" id="KW-0233">DNA recombination</keyword>
<dbReference type="InterPro" id="IPR012309">
    <property type="entry name" value="DNA_ligase_ATP-dep_C"/>
</dbReference>